<evidence type="ECO:0000313" key="3">
    <source>
        <dbReference type="Proteomes" id="UP001519887"/>
    </source>
</evidence>
<organism evidence="2 3">
    <name type="scientific">Paenibacillus sepulcri</name>
    <dbReference type="NCBI Taxonomy" id="359917"/>
    <lineage>
        <taxon>Bacteria</taxon>
        <taxon>Bacillati</taxon>
        <taxon>Bacillota</taxon>
        <taxon>Bacilli</taxon>
        <taxon>Bacillales</taxon>
        <taxon>Paenibacillaceae</taxon>
        <taxon>Paenibacillus</taxon>
    </lineage>
</organism>
<dbReference type="Proteomes" id="UP001519887">
    <property type="component" value="Unassembled WGS sequence"/>
</dbReference>
<reference evidence="2 3" key="1">
    <citation type="submission" date="2021-07" db="EMBL/GenBank/DDBJ databases">
        <title>Paenibacillus radiodurans sp. nov., isolated from the southeastern edge of Tengger Desert.</title>
        <authorList>
            <person name="Zhang G."/>
        </authorList>
    </citation>
    <scope>NUCLEOTIDE SEQUENCE [LARGE SCALE GENOMIC DNA]</scope>
    <source>
        <strain evidence="2 3">CCM 7311</strain>
    </source>
</reference>
<evidence type="ECO:0000313" key="2">
    <source>
        <dbReference type="EMBL" id="MBW7460941.1"/>
    </source>
</evidence>
<comment type="caution">
    <text evidence="2">The sequence shown here is derived from an EMBL/GenBank/DDBJ whole genome shotgun (WGS) entry which is preliminary data.</text>
</comment>
<name>A0ABS7CJ25_9BACL</name>
<proteinExistence type="predicted"/>
<feature type="signal peptide" evidence="1">
    <location>
        <begin position="1"/>
        <end position="29"/>
    </location>
</feature>
<keyword evidence="3" id="KW-1185">Reference proteome</keyword>
<protein>
    <submittedName>
        <fullName evidence="2">Uncharacterized protein</fullName>
    </submittedName>
</protein>
<gene>
    <name evidence="2" type="ORF">K0U00_43490</name>
</gene>
<evidence type="ECO:0000256" key="1">
    <source>
        <dbReference type="SAM" id="SignalP"/>
    </source>
</evidence>
<dbReference type="EMBL" id="JAHZIK010002569">
    <property type="protein sequence ID" value="MBW7460941.1"/>
    <property type="molecule type" value="Genomic_DNA"/>
</dbReference>
<feature type="chain" id="PRO_5046622639" evidence="1">
    <location>
        <begin position="30"/>
        <end position="67"/>
    </location>
</feature>
<accession>A0ABS7CJ25</accession>
<feature type="non-terminal residue" evidence="2">
    <location>
        <position position="67"/>
    </location>
</feature>
<sequence length="67" mass="7501">MNKKRLMNNTARLALAVSLVFGASLVTKAETTHADDMGCYGWFDFVYKSTGDLNFANYHFMVCRGEA</sequence>
<keyword evidence="1" id="KW-0732">Signal</keyword>